<dbReference type="Pfam" id="PF00534">
    <property type="entry name" value="Glycos_transf_1"/>
    <property type="match status" value="1"/>
</dbReference>
<dbReference type="InterPro" id="IPR001296">
    <property type="entry name" value="Glyco_trans_1"/>
</dbReference>
<dbReference type="InterPro" id="IPR050194">
    <property type="entry name" value="Glycosyltransferase_grp1"/>
</dbReference>
<evidence type="ECO:0000259" key="1">
    <source>
        <dbReference type="Pfam" id="PF00534"/>
    </source>
</evidence>
<keyword evidence="4" id="KW-1185">Reference proteome</keyword>
<reference evidence="4" key="1">
    <citation type="submission" date="2016-10" db="EMBL/GenBank/DDBJ databases">
        <authorList>
            <person name="Varghese N."/>
            <person name="Submissions S."/>
        </authorList>
    </citation>
    <scope>NUCLEOTIDE SEQUENCE [LARGE SCALE GENOMIC DNA]</scope>
    <source>
        <strain evidence="4">Gh-67</strain>
    </source>
</reference>
<dbReference type="Gene3D" id="3.40.50.2000">
    <property type="entry name" value="Glycogen Phosphorylase B"/>
    <property type="match status" value="2"/>
</dbReference>
<proteinExistence type="predicted"/>
<dbReference type="SUPFAM" id="SSF53756">
    <property type="entry name" value="UDP-Glycosyltransferase/glycogen phosphorylase"/>
    <property type="match status" value="1"/>
</dbReference>
<evidence type="ECO:0000313" key="4">
    <source>
        <dbReference type="Proteomes" id="UP000199705"/>
    </source>
</evidence>
<dbReference type="EMBL" id="FNCG01000018">
    <property type="protein sequence ID" value="SDI27304.1"/>
    <property type="molecule type" value="Genomic_DNA"/>
</dbReference>
<feature type="domain" description="Glycosyl transferase family 1" evidence="1">
    <location>
        <begin position="212"/>
        <end position="366"/>
    </location>
</feature>
<evidence type="ECO:0000313" key="3">
    <source>
        <dbReference type="EMBL" id="SDI27304.1"/>
    </source>
</evidence>
<dbReference type="Proteomes" id="UP000199705">
    <property type="component" value="Unassembled WGS sequence"/>
</dbReference>
<gene>
    <name evidence="3" type="ORF">SAMN05192573_11829</name>
</gene>
<name>A0A1G8J7T9_9SPHI</name>
<dbReference type="PANTHER" id="PTHR45947:SF3">
    <property type="entry name" value="SULFOQUINOVOSYL TRANSFERASE SQD2"/>
    <property type="match status" value="1"/>
</dbReference>
<protein>
    <submittedName>
        <fullName evidence="3">Glycosyltransferase involved in cell wall bisynthesis</fullName>
    </submittedName>
</protein>
<dbReference type="STRING" id="551996.SAMN05192573_11829"/>
<keyword evidence="3" id="KW-0808">Transferase</keyword>
<dbReference type="RefSeq" id="WP_091174213.1">
    <property type="nucleotide sequence ID" value="NZ_FNCG01000018.1"/>
</dbReference>
<accession>A0A1G8J7T9</accession>
<dbReference type="PANTHER" id="PTHR45947">
    <property type="entry name" value="SULFOQUINOVOSYL TRANSFERASE SQD2"/>
    <property type="match status" value="1"/>
</dbReference>
<evidence type="ECO:0000259" key="2">
    <source>
        <dbReference type="Pfam" id="PF13439"/>
    </source>
</evidence>
<dbReference type="AlphaFoldDB" id="A0A1G8J7T9"/>
<feature type="domain" description="Glycosyltransferase subfamily 4-like N-terminal" evidence="2">
    <location>
        <begin position="15"/>
        <end position="205"/>
    </location>
</feature>
<organism evidence="3 4">
    <name type="scientific">Mucilaginibacter gossypii</name>
    <dbReference type="NCBI Taxonomy" id="551996"/>
    <lineage>
        <taxon>Bacteria</taxon>
        <taxon>Pseudomonadati</taxon>
        <taxon>Bacteroidota</taxon>
        <taxon>Sphingobacteriia</taxon>
        <taxon>Sphingobacteriales</taxon>
        <taxon>Sphingobacteriaceae</taxon>
        <taxon>Mucilaginibacter</taxon>
    </lineage>
</organism>
<dbReference type="InterPro" id="IPR028098">
    <property type="entry name" value="Glyco_trans_4-like_N"/>
</dbReference>
<sequence length="401" mass="45210">MRVLLTNSFYYPAFVGGAEVSVKILAEGLVNAGHQVYVLTTGLYDQVYRVNGVIVISLKQQNIFSIYGGTDGVSNLKKSIWHLIDSCNLFYHTRITSILKRISPDIVNTNTIQGFSPALWLTIKKLRIPLVHTMRDYYLLCHKCSMFNNGNCATLCAPCKVTHQVKKNFLSYPDHYIAISDFILKKHRQFFTIADGRATTIYNAVLKAGNHKHNTETGKFRLGYIGRVAADKGVRYLVDELLKLPDDKKDMLKIIFAGKGDPEFVAQLQTELTGIEHAFLGVISPADFYGCIDTLIVPALWNEPFGRTVVESLSFGVPVCQSDRGGLEEIFSADCSWLFSPDEGNLLDLLQHVLDNRDEVERKKQNCIRRSRDFSADNYIKNYLELYHKILVPSALLQSAN</sequence>
<dbReference type="GO" id="GO:0016757">
    <property type="term" value="F:glycosyltransferase activity"/>
    <property type="evidence" value="ECO:0007669"/>
    <property type="project" value="InterPro"/>
</dbReference>
<dbReference type="Pfam" id="PF13439">
    <property type="entry name" value="Glyco_transf_4"/>
    <property type="match status" value="1"/>
</dbReference>